<dbReference type="InParanoid" id="A0A1B6P9M1"/>
<accession>A0A1B6P9M1</accession>
<comment type="subcellular location">
    <subcellularLocation>
        <location evidence="1">Secreted</location>
    </subcellularLocation>
</comment>
<dbReference type="GO" id="GO:0005576">
    <property type="term" value="C:extracellular region"/>
    <property type="evidence" value="ECO:0007669"/>
    <property type="project" value="UniProtKB-SubCell"/>
</dbReference>
<dbReference type="Proteomes" id="UP000000768">
    <property type="component" value="Chromosome 9"/>
</dbReference>
<dbReference type="EMBL" id="CM000768">
    <property type="protein sequence ID" value="KXG22342.1"/>
    <property type="molecule type" value="Genomic_DNA"/>
</dbReference>
<protein>
    <submittedName>
        <fullName evidence="9">Uncharacterized protein</fullName>
    </submittedName>
</protein>
<keyword evidence="5" id="KW-0325">Glycoprotein</keyword>
<feature type="region of interest" description="Disordered" evidence="7">
    <location>
        <begin position="58"/>
        <end position="77"/>
    </location>
</feature>
<keyword evidence="10" id="KW-1185">Reference proteome</keyword>
<evidence type="ECO:0000256" key="7">
    <source>
        <dbReference type="SAM" id="MobiDB-lite"/>
    </source>
</evidence>
<evidence type="ECO:0000256" key="8">
    <source>
        <dbReference type="SAM" id="SignalP"/>
    </source>
</evidence>
<dbReference type="InterPro" id="IPR039616">
    <property type="entry name" value="CLE1-4"/>
</dbReference>
<feature type="signal peptide" evidence="8">
    <location>
        <begin position="1"/>
        <end position="18"/>
    </location>
</feature>
<name>A0A1B6P9M1_SORBI</name>
<dbReference type="Gramene" id="KXG22342">
    <property type="protein sequence ID" value="KXG22342"/>
    <property type="gene ID" value="SORBI_3009G196600"/>
</dbReference>
<keyword evidence="6" id="KW-0379">Hydroxylation</keyword>
<proteinExistence type="inferred from homology"/>
<evidence type="ECO:0000313" key="10">
    <source>
        <dbReference type="Proteomes" id="UP000000768"/>
    </source>
</evidence>
<reference evidence="9 10" key="1">
    <citation type="journal article" date="2009" name="Nature">
        <title>The Sorghum bicolor genome and the diversification of grasses.</title>
        <authorList>
            <person name="Paterson A.H."/>
            <person name="Bowers J.E."/>
            <person name="Bruggmann R."/>
            <person name="Dubchak I."/>
            <person name="Grimwood J."/>
            <person name="Gundlach H."/>
            <person name="Haberer G."/>
            <person name="Hellsten U."/>
            <person name="Mitros T."/>
            <person name="Poliakov A."/>
            <person name="Schmutz J."/>
            <person name="Spannagl M."/>
            <person name="Tang H."/>
            <person name="Wang X."/>
            <person name="Wicker T."/>
            <person name="Bharti A.K."/>
            <person name="Chapman J."/>
            <person name="Feltus F.A."/>
            <person name="Gowik U."/>
            <person name="Grigoriev I.V."/>
            <person name="Lyons E."/>
            <person name="Maher C.A."/>
            <person name="Martis M."/>
            <person name="Narechania A."/>
            <person name="Otillar R.P."/>
            <person name="Penning B.W."/>
            <person name="Salamov A.A."/>
            <person name="Wang Y."/>
            <person name="Zhang L."/>
            <person name="Carpita N.C."/>
            <person name="Freeling M."/>
            <person name="Gingle A.R."/>
            <person name="Hash C.T."/>
            <person name="Keller B."/>
            <person name="Klein P."/>
            <person name="Kresovich S."/>
            <person name="McCann M.C."/>
            <person name="Ming R."/>
            <person name="Peterson D.G."/>
            <person name="Mehboob-ur-Rahman"/>
            <person name="Ware D."/>
            <person name="Westhoff P."/>
            <person name="Mayer K.F."/>
            <person name="Messing J."/>
            <person name="Rokhsar D.S."/>
        </authorList>
    </citation>
    <scope>NUCLEOTIDE SEQUENCE [LARGE SCALE GENOMIC DNA]</scope>
    <source>
        <strain evidence="10">cv. BTx623</strain>
    </source>
</reference>
<dbReference type="AlphaFoldDB" id="A0A1B6P9M1"/>
<comment type="similarity">
    <text evidence="2">Belongs to the CLV3/ESR signal peptide family.</text>
</comment>
<dbReference type="PANTHER" id="PTHR33869">
    <property type="entry name" value="CLAVATA3/ESR (CLE)-RELATED PROTEIN 3"/>
    <property type="match status" value="1"/>
</dbReference>
<evidence type="ECO:0000256" key="1">
    <source>
        <dbReference type="ARBA" id="ARBA00004613"/>
    </source>
</evidence>
<dbReference type="PANTHER" id="PTHR33869:SF14">
    <property type="entry name" value="CLE FAMILY OSCLE509 PROTEIN"/>
    <property type="match status" value="1"/>
</dbReference>
<evidence type="ECO:0000256" key="5">
    <source>
        <dbReference type="ARBA" id="ARBA00023180"/>
    </source>
</evidence>
<keyword evidence="4 8" id="KW-0732">Signal</keyword>
<reference evidence="10" key="2">
    <citation type="journal article" date="2018" name="Plant J.">
        <title>The Sorghum bicolor reference genome: improved assembly, gene annotations, a transcriptome atlas, and signatures of genome organization.</title>
        <authorList>
            <person name="McCormick R.F."/>
            <person name="Truong S.K."/>
            <person name="Sreedasyam A."/>
            <person name="Jenkins J."/>
            <person name="Shu S."/>
            <person name="Sims D."/>
            <person name="Kennedy M."/>
            <person name="Amirebrahimi M."/>
            <person name="Weers B.D."/>
            <person name="McKinley B."/>
            <person name="Mattison A."/>
            <person name="Morishige D.T."/>
            <person name="Grimwood J."/>
            <person name="Schmutz J."/>
            <person name="Mullet J.E."/>
        </authorList>
    </citation>
    <scope>NUCLEOTIDE SEQUENCE [LARGE SCALE GENOMIC DNA]</scope>
    <source>
        <strain evidence="10">cv. BTx623</strain>
    </source>
</reference>
<gene>
    <name evidence="9" type="ORF">SORBI_3009G196600</name>
</gene>
<dbReference type="OMA" id="MRTQELA"/>
<evidence type="ECO:0000256" key="6">
    <source>
        <dbReference type="ARBA" id="ARBA00023278"/>
    </source>
</evidence>
<keyword evidence="3" id="KW-0964">Secreted</keyword>
<organism evidence="9 10">
    <name type="scientific">Sorghum bicolor</name>
    <name type="common">Sorghum</name>
    <name type="synonym">Sorghum vulgare</name>
    <dbReference type="NCBI Taxonomy" id="4558"/>
    <lineage>
        <taxon>Eukaryota</taxon>
        <taxon>Viridiplantae</taxon>
        <taxon>Streptophyta</taxon>
        <taxon>Embryophyta</taxon>
        <taxon>Tracheophyta</taxon>
        <taxon>Spermatophyta</taxon>
        <taxon>Magnoliopsida</taxon>
        <taxon>Liliopsida</taxon>
        <taxon>Poales</taxon>
        <taxon>Poaceae</taxon>
        <taxon>PACMAD clade</taxon>
        <taxon>Panicoideae</taxon>
        <taxon>Andropogonodae</taxon>
        <taxon>Andropogoneae</taxon>
        <taxon>Sorghinae</taxon>
        <taxon>Sorghum</taxon>
    </lineage>
</organism>
<dbReference type="GO" id="GO:0033612">
    <property type="term" value="F:receptor serine/threonine kinase binding"/>
    <property type="evidence" value="ECO:0000318"/>
    <property type="project" value="GO_Central"/>
</dbReference>
<sequence length="77" mass="7826">MATRVVGIALLVILLVGAELEAVPEARQIQPAGGAVAGGGESTGVRVRRPSRWNRGGVVLGGVKRSVPGGPDPQHHS</sequence>
<evidence type="ECO:0000256" key="3">
    <source>
        <dbReference type="ARBA" id="ARBA00022525"/>
    </source>
</evidence>
<dbReference type="FunCoup" id="A0A1B6P9M1">
    <property type="interactions" value="347"/>
</dbReference>
<feature type="chain" id="PRO_5008588809" evidence="8">
    <location>
        <begin position="19"/>
        <end position="77"/>
    </location>
</feature>
<evidence type="ECO:0000256" key="4">
    <source>
        <dbReference type="ARBA" id="ARBA00022729"/>
    </source>
</evidence>
<evidence type="ECO:0000313" key="9">
    <source>
        <dbReference type="EMBL" id="KXG22342.1"/>
    </source>
</evidence>
<evidence type="ECO:0000256" key="2">
    <source>
        <dbReference type="ARBA" id="ARBA00005416"/>
    </source>
</evidence>